<dbReference type="EMBL" id="JARPOI010000014">
    <property type="protein sequence ID" value="KAJ9159775.1"/>
    <property type="molecule type" value="Genomic_DNA"/>
</dbReference>
<organism evidence="1 2">
    <name type="scientific">Hevea brasiliensis</name>
    <name type="common">Para rubber tree</name>
    <name type="synonym">Siphonia brasiliensis</name>
    <dbReference type="NCBI Taxonomy" id="3981"/>
    <lineage>
        <taxon>Eukaryota</taxon>
        <taxon>Viridiplantae</taxon>
        <taxon>Streptophyta</taxon>
        <taxon>Embryophyta</taxon>
        <taxon>Tracheophyta</taxon>
        <taxon>Spermatophyta</taxon>
        <taxon>Magnoliopsida</taxon>
        <taxon>eudicotyledons</taxon>
        <taxon>Gunneridae</taxon>
        <taxon>Pentapetalae</taxon>
        <taxon>rosids</taxon>
        <taxon>fabids</taxon>
        <taxon>Malpighiales</taxon>
        <taxon>Euphorbiaceae</taxon>
        <taxon>Crotonoideae</taxon>
        <taxon>Micrandreae</taxon>
        <taxon>Hevea</taxon>
    </lineage>
</organism>
<sequence>MVNLFGFLQRLPNLEKMSRMMKKNEAIFHFCKSGTKRQIFNEITYFKLLTEIVADEGDGEAEEIEFNKLKTLQLIHLASLISRSESVKVKLSKFSSLLEVNVKALSIPKLQHVQLTFLELALEGKPQCHHKTVVYGNGMHVSTKFFLTMSV</sequence>
<evidence type="ECO:0008006" key="3">
    <source>
        <dbReference type="Google" id="ProtNLM"/>
    </source>
</evidence>
<evidence type="ECO:0000313" key="2">
    <source>
        <dbReference type="Proteomes" id="UP001174677"/>
    </source>
</evidence>
<gene>
    <name evidence="1" type="ORF">P3X46_025250</name>
</gene>
<evidence type="ECO:0000313" key="1">
    <source>
        <dbReference type="EMBL" id="KAJ9159775.1"/>
    </source>
</evidence>
<protein>
    <recommendedName>
        <fullName evidence="3">FBD domain-containing protein</fullName>
    </recommendedName>
</protein>
<name>A0ABQ9L4Y4_HEVBR</name>
<dbReference type="Proteomes" id="UP001174677">
    <property type="component" value="Chromosome 14"/>
</dbReference>
<comment type="caution">
    <text evidence="1">The sequence shown here is derived from an EMBL/GenBank/DDBJ whole genome shotgun (WGS) entry which is preliminary data.</text>
</comment>
<reference evidence="1" key="1">
    <citation type="journal article" date="2023" name="Plant Biotechnol. J.">
        <title>Chromosome-level wild Hevea brasiliensis genome provides new tools for genomic-assisted breeding and valuable loci to elevate rubber yield.</title>
        <authorList>
            <person name="Cheng H."/>
            <person name="Song X."/>
            <person name="Hu Y."/>
            <person name="Wu T."/>
            <person name="Yang Q."/>
            <person name="An Z."/>
            <person name="Feng S."/>
            <person name="Deng Z."/>
            <person name="Wu W."/>
            <person name="Zeng X."/>
            <person name="Tu M."/>
            <person name="Wang X."/>
            <person name="Huang H."/>
        </authorList>
    </citation>
    <scope>NUCLEOTIDE SEQUENCE</scope>
    <source>
        <strain evidence="1">MT/VB/25A 57/8</strain>
    </source>
</reference>
<accession>A0ABQ9L4Y4</accession>
<keyword evidence="2" id="KW-1185">Reference proteome</keyword>
<proteinExistence type="predicted"/>